<sequence>MNTLKSKFNDLCSALESELTKMDGFLSKSKQFEKELDDIKQWLIEKEHHLNRIEWFPGKAEDLNEAKSRFVVEETIIKKYEETVITNTYKLSKDLEEMCNNEEQICLNSVLDEIKRHLDQVKKLLEKKYERTK</sequence>
<reference evidence="1 2" key="1">
    <citation type="submission" date="2021-06" db="EMBL/GenBank/DDBJ databases">
        <title>Caerostris extrusa draft genome.</title>
        <authorList>
            <person name="Kono N."/>
            <person name="Arakawa K."/>
        </authorList>
    </citation>
    <scope>NUCLEOTIDE SEQUENCE [LARGE SCALE GENOMIC DNA]</scope>
</reference>
<keyword evidence="2" id="KW-1185">Reference proteome</keyword>
<name>A0AAV4P7K9_CAEEX</name>
<protein>
    <submittedName>
        <fullName evidence="1">Nesprin-1</fullName>
    </submittedName>
</protein>
<gene>
    <name evidence="1" type="primary">Syne1_1</name>
    <name evidence="1" type="ORF">CEXT_265721</name>
</gene>
<evidence type="ECO:0000313" key="1">
    <source>
        <dbReference type="EMBL" id="GIX92580.1"/>
    </source>
</evidence>
<accession>A0AAV4P7K9</accession>
<dbReference type="SUPFAM" id="SSF46966">
    <property type="entry name" value="Spectrin repeat"/>
    <property type="match status" value="1"/>
</dbReference>
<dbReference type="Gene3D" id="1.20.58.60">
    <property type="match status" value="1"/>
</dbReference>
<dbReference type="AlphaFoldDB" id="A0AAV4P7K9"/>
<dbReference type="Proteomes" id="UP001054945">
    <property type="component" value="Unassembled WGS sequence"/>
</dbReference>
<comment type="caution">
    <text evidence="1">The sequence shown here is derived from an EMBL/GenBank/DDBJ whole genome shotgun (WGS) entry which is preliminary data.</text>
</comment>
<proteinExistence type="predicted"/>
<organism evidence="1 2">
    <name type="scientific">Caerostris extrusa</name>
    <name type="common">Bark spider</name>
    <name type="synonym">Caerostris bankana</name>
    <dbReference type="NCBI Taxonomy" id="172846"/>
    <lineage>
        <taxon>Eukaryota</taxon>
        <taxon>Metazoa</taxon>
        <taxon>Ecdysozoa</taxon>
        <taxon>Arthropoda</taxon>
        <taxon>Chelicerata</taxon>
        <taxon>Arachnida</taxon>
        <taxon>Araneae</taxon>
        <taxon>Araneomorphae</taxon>
        <taxon>Entelegynae</taxon>
        <taxon>Araneoidea</taxon>
        <taxon>Araneidae</taxon>
        <taxon>Caerostris</taxon>
    </lineage>
</organism>
<dbReference type="EMBL" id="BPLR01021703">
    <property type="protein sequence ID" value="GIX92580.1"/>
    <property type="molecule type" value="Genomic_DNA"/>
</dbReference>
<evidence type="ECO:0000313" key="2">
    <source>
        <dbReference type="Proteomes" id="UP001054945"/>
    </source>
</evidence>